<dbReference type="EMBL" id="KN754912">
    <property type="protein sequence ID" value="KIH49133.1"/>
    <property type="molecule type" value="Genomic_DNA"/>
</dbReference>
<dbReference type="SUPFAM" id="SSF48208">
    <property type="entry name" value="Six-hairpin glycosidases"/>
    <property type="match status" value="1"/>
</dbReference>
<evidence type="ECO:0000256" key="1">
    <source>
        <dbReference type="ARBA" id="ARBA00005615"/>
    </source>
</evidence>
<gene>
    <name evidence="5" type="ORF">ANCDUO_20792</name>
</gene>
<dbReference type="OrthoDB" id="3542292at2759"/>
<keyword evidence="4" id="KW-0378">Hydrolase</keyword>
<keyword evidence="4" id="KW-0326">Glycosidase</keyword>
<sequence>MEGWPGPLYRYHVVVDSPRPESYREDIESAAHLHEGLWEVGRVFMRFVNCLLITEADKQKLWGDIAAAAESGRDFSSRWFSQTGPMAGKLEGTRTSEIVPVDLNAIICGNLLLMGDLYDAIGDIDGSKWCAQSADLMKQTIYQVLWNESAGCWFDYDIKTDTHLRMFSDTNFFPMYTKATHPG</sequence>
<dbReference type="PANTHER" id="PTHR23403">
    <property type="entry name" value="TREHALASE"/>
    <property type="match status" value="1"/>
</dbReference>
<evidence type="ECO:0000313" key="5">
    <source>
        <dbReference type="EMBL" id="KIH49133.1"/>
    </source>
</evidence>
<dbReference type="InterPro" id="IPR012341">
    <property type="entry name" value="6hp_glycosidase-like_sf"/>
</dbReference>
<reference evidence="5 6" key="1">
    <citation type="submission" date="2013-12" db="EMBL/GenBank/DDBJ databases">
        <title>Draft genome of the parsitic nematode Ancylostoma duodenale.</title>
        <authorList>
            <person name="Mitreva M."/>
        </authorList>
    </citation>
    <scope>NUCLEOTIDE SEQUENCE [LARGE SCALE GENOMIC DNA]</scope>
    <source>
        <strain evidence="5 6">Zhejiang</strain>
    </source>
</reference>
<comment type="similarity">
    <text evidence="1 4">Belongs to the glycosyl hydrolase 37 family.</text>
</comment>
<dbReference type="InterPro" id="IPR008928">
    <property type="entry name" value="6-hairpin_glycosidase_sf"/>
</dbReference>
<comment type="catalytic activity">
    <reaction evidence="4">
        <text>alpha,alpha-trehalose + H2O = alpha-D-glucose + beta-D-glucose</text>
        <dbReference type="Rhea" id="RHEA:32675"/>
        <dbReference type="ChEBI" id="CHEBI:15377"/>
        <dbReference type="ChEBI" id="CHEBI:15903"/>
        <dbReference type="ChEBI" id="CHEBI:16551"/>
        <dbReference type="ChEBI" id="CHEBI:17925"/>
        <dbReference type="EC" id="3.2.1.28"/>
    </reaction>
</comment>
<name>A0A0C2BYW4_9BILA</name>
<proteinExistence type="inferred from homology"/>
<keyword evidence="6" id="KW-1185">Reference proteome</keyword>
<accession>A0A0C2BYW4</accession>
<dbReference type="Proteomes" id="UP000054047">
    <property type="component" value="Unassembled WGS sequence"/>
</dbReference>
<evidence type="ECO:0000256" key="2">
    <source>
        <dbReference type="ARBA" id="ARBA00012757"/>
    </source>
</evidence>
<dbReference type="PANTHER" id="PTHR23403:SF24">
    <property type="entry name" value="TREHALASE"/>
    <property type="match status" value="1"/>
</dbReference>
<dbReference type="Pfam" id="PF01204">
    <property type="entry name" value="Trehalase"/>
    <property type="match status" value="1"/>
</dbReference>
<dbReference type="EC" id="3.2.1.28" evidence="2 4"/>
<dbReference type="GO" id="GO:0005993">
    <property type="term" value="P:trehalose catabolic process"/>
    <property type="evidence" value="ECO:0007669"/>
    <property type="project" value="TreeGrafter"/>
</dbReference>
<evidence type="ECO:0000256" key="4">
    <source>
        <dbReference type="RuleBase" id="RU361180"/>
    </source>
</evidence>
<organism evidence="5 6">
    <name type="scientific">Ancylostoma duodenale</name>
    <dbReference type="NCBI Taxonomy" id="51022"/>
    <lineage>
        <taxon>Eukaryota</taxon>
        <taxon>Metazoa</taxon>
        <taxon>Ecdysozoa</taxon>
        <taxon>Nematoda</taxon>
        <taxon>Chromadorea</taxon>
        <taxon>Rhabditida</taxon>
        <taxon>Rhabditina</taxon>
        <taxon>Rhabditomorpha</taxon>
        <taxon>Strongyloidea</taxon>
        <taxon>Ancylostomatidae</taxon>
        <taxon>Ancylostomatinae</taxon>
        <taxon>Ancylostoma</taxon>
    </lineage>
</organism>
<dbReference type="AlphaFoldDB" id="A0A0C2BYW4"/>
<protein>
    <recommendedName>
        <fullName evidence="3 4">Trehalase</fullName>
        <ecNumber evidence="2 4">3.2.1.28</ecNumber>
    </recommendedName>
    <alternativeName>
        <fullName evidence="4">Alpha-trehalose glucohydrolase</fullName>
    </alternativeName>
</protein>
<dbReference type="InterPro" id="IPR001661">
    <property type="entry name" value="Glyco_hydro_37"/>
</dbReference>
<evidence type="ECO:0000256" key="3">
    <source>
        <dbReference type="ARBA" id="ARBA00019905"/>
    </source>
</evidence>
<dbReference type="PRINTS" id="PR00744">
    <property type="entry name" value="GLHYDRLASE37"/>
</dbReference>
<dbReference type="GO" id="GO:0004555">
    <property type="term" value="F:alpha,alpha-trehalase activity"/>
    <property type="evidence" value="ECO:0007669"/>
    <property type="project" value="UniProtKB-EC"/>
</dbReference>
<dbReference type="Gene3D" id="1.50.10.10">
    <property type="match status" value="1"/>
</dbReference>
<evidence type="ECO:0000313" key="6">
    <source>
        <dbReference type="Proteomes" id="UP000054047"/>
    </source>
</evidence>